<name>A0AAJ2NTJ0_ALKPS</name>
<reference evidence="1" key="1">
    <citation type="submission" date="2023-10" db="EMBL/GenBank/DDBJ databases">
        <title>Screening of Alkalihalophilus pseudofirmusBZ-TG-HK211 and Its Alleviation of Salt Stress on Rapeseed Growth.</title>
        <authorList>
            <person name="Zhao B."/>
            <person name="Guo T."/>
        </authorList>
    </citation>
    <scope>NUCLEOTIDE SEQUENCE</scope>
    <source>
        <strain evidence="1">BZ-TG-HK211</strain>
    </source>
</reference>
<feature type="non-terminal residue" evidence="1">
    <location>
        <position position="63"/>
    </location>
</feature>
<dbReference type="EMBL" id="JAWJAY010001138">
    <property type="protein sequence ID" value="MDV2888235.1"/>
    <property type="molecule type" value="Genomic_DNA"/>
</dbReference>
<comment type="caution">
    <text evidence="1">The sequence shown here is derived from an EMBL/GenBank/DDBJ whole genome shotgun (WGS) entry which is preliminary data.</text>
</comment>
<organism evidence="1 2">
    <name type="scientific">Alkalihalophilus pseudofirmus</name>
    <name type="common">Bacillus pseudofirmus</name>
    <dbReference type="NCBI Taxonomy" id="79885"/>
    <lineage>
        <taxon>Bacteria</taxon>
        <taxon>Bacillati</taxon>
        <taxon>Bacillota</taxon>
        <taxon>Bacilli</taxon>
        <taxon>Bacillales</taxon>
        <taxon>Bacillaceae</taxon>
        <taxon>Alkalihalophilus</taxon>
    </lineage>
</organism>
<evidence type="ECO:0000313" key="1">
    <source>
        <dbReference type="EMBL" id="MDV2888235.1"/>
    </source>
</evidence>
<sequence>MDSVGSNQPIIAYPNIPRTFQLAKTWKDTATSYTKRITRPEPATIVLFKDGVVIPQSGGAGVP</sequence>
<accession>A0AAJ2NTJ0</accession>
<gene>
    <name evidence="1" type="ORF">RYX45_24040</name>
</gene>
<evidence type="ECO:0000313" key="2">
    <source>
        <dbReference type="Proteomes" id="UP001285636"/>
    </source>
</evidence>
<dbReference type="RefSeq" id="WP_323468215.1">
    <property type="nucleotide sequence ID" value="NZ_JAWJAY010001138.1"/>
</dbReference>
<proteinExistence type="predicted"/>
<protein>
    <submittedName>
        <fullName evidence="1">Uncharacterized protein</fullName>
    </submittedName>
</protein>
<dbReference type="Proteomes" id="UP001285636">
    <property type="component" value="Unassembled WGS sequence"/>
</dbReference>
<dbReference type="AlphaFoldDB" id="A0AAJ2NTJ0"/>